<comment type="function">
    <text evidence="7">Participates in both transcription termination and antitermination.</text>
</comment>
<dbReference type="InterPro" id="IPR013735">
    <property type="entry name" value="TF_NusA_N"/>
</dbReference>
<evidence type="ECO:0000256" key="4">
    <source>
        <dbReference type="ARBA" id="ARBA00022884"/>
    </source>
</evidence>
<protein>
    <recommendedName>
        <fullName evidence="7">Transcription termination/antitermination protein NusA</fullName>
    </recommendedName>
</protein>
<dbReference type="InterPro" id="IPR009019">
    <property type="entry name" value="KH_sf_prok-type"/>
</dbReference>
<dbReference type="CDD" id="cd22529">
    <property type="entry name" value="KH-II_NusA_rpt2"/>
    <property type="match status" value="1"/>
</dbReference>
<dbReference type="Pfam" id="PF08529">
    <property type="entry name" value="NusA_N"/>
    <property type="match status" value="1"/>
</dbReference>
<evidence type="ECO:0000256" key="5">
    <source>
        <dbReference type="ARBA" id="ARBA00023015"/>
    </source>
</evidence>
<dbReference type="SUPFAM" id="SSF50249">
    <property type="entry name" value="Nucleic acid-binding proteins"/>
    <property type="match status" value="1"/>
</dbReference>
<keyword evidence="4 7" id="KW-0694">RNA-binding</keyword>
<dbReference type="PANTHER" id="PTHR22648:SF0">
    <property type="entry name" value="TRANSCRIPTION TERMINATION_ANTITERMINATION PROTEIN NUSA"/>
    <property type="match status" value="1"/>
</dbReference>
<dbReference type="Pfam" id="PF26594">
    <property type="entry name" value="KH_NusA_2nd"/>
    <property type="match status" value="1"/>
</dbReference>
<keyword evidence="3 7" id="KW-0889">Transcription antitermination</keyword>
<sequence>MSMVSLPGLSEMINVISRERNLPKHAVEAALQEALLKGYERYRRTQRLDGAHFDEDYFINFDVELDVEEEGFRVLATKTIVDAVDNPDHQIALNEVQEVAAEAQLGDTVVLDVTPEQGDFGRMAAIQTKQVLAQKLRDQQRKLVQEEFQDLEGTVLQARVLRFERRSVIMAVTSTFGQPEVEAELPKREQLPNDNYRANATFKVYLKRVAEGPQRGPQLIVSRADAGLVVYLFANEVPEIEDEVVRIVAVAREANPPSRLVGPRTKIAVDTLERDVDPVGACIGARGSRIQAVVNELRGEKIDVIRWSPDPATYISNSLSPARVDEVRLANPDERQAHVLVAEDQLSLAIGKEGQNVRLAARLTGWKIDIKDTAKYDYEAENRKIEQMQYYTQTTEADDSEYDEPLEDVASELTLDETTEVAQSNPA</sequence>
<dbReference type="GO" id="GO:0006353">
    <property type="term" value="P:DNA-templated transcription termination"/>
    <property type="evidence" value="ECO:0007669"/>
    <property type="project" value="UniProtKB-UniRule"/>
</dbReference>
<dbReference type="PROSITE" id="PS50084">
    <property type="entry name" value="KH_TYPE_1"/>
    <property type="match status" value="1"/>
</dbReference>
<dbReference type="InterPro" id="IPR010213">
    <property type="entry name" value="TF_NusA"/>
</dbReference>
<dbReference type="GO" id="GO:0031564">
    <property type="term" value="P:transcription antitermination"/>
    <property type="evidence" value="ECO:0007669"/>
    <property type="project" value="UniProtKB-UniRule"/>
</dbReference>
<dbReference type="EMBL" id="CADCWO010000001">
    <property type="protein sequence ID" value="CAA9550831.1"/>
    <property type="molecule type" value="Genomic_DNA"/>
</dbReference>
<feature type="domain" description="K Homology" evidence="8">
    <location>
        <begin position="261"/>
        <end position="334"/>
    </location>
</feature>
<dbReference type="CDD" id="cd02134">
    <property type="entry name" value="KH-II_NusA_rpt1"/>
    <property type="match status" value="1"/>
</dbReference>
<gene>
    <name evidence="7" type="primary">nusA</name>
    <name evidence="9" type="ORF">AVDCRST_MAG81-1871</name>
</gene>
<keyword evidence="2 7" id="KW-0963">Cytoplasm</keyword>
<dbReference type="InterPro" id="IPR012340">
    <property type="entry name" value="NA-bd_OB-fold"/>
</dbReference>
<dbReference type="InterPro" id="IPR036555">
    <property type="entry name" value="NusA_N_sf"/>
</dbReference>
<evidence type="ECO:0000259" key="8">
    <source>
        <dbReference type="SMART" id="SM00322"/>
    </source>
</evidence>
<dbReference type="AlphaFoldDB" id="A0A6J4UJR3"/>
<dbReference type="SUPFAM" id="SSF54814">
    <property type="entry name" value="Prokaryotic type KH domain (KH-domain type II)"/>
    <property type="match status" value="2"/>
</dbReference>
<keyword evidence="6 7" id="KW-0804">Transcription</keyword>
<dbReference type="SUPFAM" id="SSF69705">
    <property type="entry name" value="Transcription factor NusA, N-terminal domain"/>
    <property type="match status" value="1"/>
</dbReference>
<accession>A0A6J4UJR3</accession>
<proteinExistence type="inferred from homology"/>
<dbReference type="FunFam" id="3.30.300.20:FF:000005">
    <property type="entry name" value="Transcription termination/antitermination protein NusA"/>
    <property type="match status" value="1"/>
</dbReference>
<comment type="subunit">
    <text evidence="7">Monomer. Binds directly to the core enzyme of the DNA-dependent RNA polymerase and to nascent RNA.</text>
</comment>
<dbReference type="InterPro" id="IPR058582">
    <property type="entry name" value="KH_NusA_2nd"/>
</dbReference>
<evidence type="ECO:0000256" key="3">
    <source>
        <dbReference type="ARBA" id="ARBA00022814"/>
    </source>
</evidence>
<organism evidence="9">
    <name type="scientific">uncultured Synechococcales cyanobacterium</name>
    <dbReference type="NCBI Taxonomy" id="1936017"/>
    <lineage>
        <taxon>Bacteria</taxon>
        <taxon>Bacillati</taxon>
        <taxon>Cyanobacteriota</taxon>
        <taxon>Cyanophyceae</taxon>
        <taxon>Synechococcales</taxon>
        <taxon>environmental samples</taxon>
    </lineage>
</organism>
<dbReference type="SMART" id="SM00322">
    <property type="entry name" value="KH"/>
    <property type="match status" value="2"/>
</dbReference>
<dbReference type="InterPro" id="IPR004087">
    <property type="entry name" value="KH_dom"/>
</dbReference>
<keyword evidence="5 7" id="KW-0805">Transcription regulation</keyword>
<dbReference type="GO" id="GO:0005829">
    <property type="term" value="C:cytosol"/>
    <property type="evidence" value="ECO:0007669"/>
    <property type="project" value="TreeGrafter"/>
</dbReference>
<evidence type="ECO:0000313" key="9">
    <source>
        <dbReference type="EMBL" id="CAA9550831.1"/>
    </source>
</evidence>
<dbReference type="Pfam" id="PF13184">
    <property type="entry name" value="KH_NusA_1st"/>
    <property type="match status" value="1"/>
</dbReference>
<dbReference type="FunFam" id="3.30.300.20:FF:000002">
    <property type="entry name" value="Transcription termination/antitermination protein NusA"/>
    <property type="match status" value="1"/>
</dbReference>
<dbReference type="GO" id="GO:0003700">
    <property type="term" value="F:DNA-binding transcription factor activity"/>
    <property type="evidence" value="ECO:0007669"/>
    <property type="project" value="InterPro"/>
</dbReference>
<dbReference type="CDD" id="cd04455">
    <property type="entry name" value="S1_NusA"/>
    <property type="match status" value="1"/>
</dbReference>
<dbReference type="Gene3D" id="3.30.300.20">
    <property type="match status" value="2"/>
</dbReference>
<dbReference type="PANTHER" id="PTHR22648">
    <property type="entry name" value="TRANSCRIPTION TERMINATION FACTOR NUSA"/>
    <property type="match status" value="1"/>
</dbReference>
<evidence type="ECO:0000256" key="2">
    <source>
        <dbReference type="ARBA" id="ARBA00022490"/>
    </source>
</evidence>
<reference evidence="9" key="1">
    <citation type="submission" date="2020-02" db="EMBL/GenBank/DDBJ databases">
        <authorList>
            <person name="Meier V. D."/>
        </authorList>
    </citation>
    <scope>NUCLEOTIDE SEQUENCE</scope>
    <source>
        <strain evidence="9">AVDCRST_MAG81</strain>
    </source>
</reference>
<keyword evidence="1 7" id="KW-0806">Transcription termination</keyword>
<dbReference type="Gene3D" id="2.40.50.140">
    <property type="entry name" value="Nucleic acid-binding proteins"/>
    <property type="match status" value="1"/>
</dbReference>
<evidence type="ECO:0000256" key="1">
    <source>
        <dbReference type="ARBA" id="ARBA00022472"/>
    </source>
</evidence>
<dbReference type="InterPro" id="IPR015946">
    <property type="entry name" value="KH_dom-like_a/b"/>
</dbReference>
<feature type="domain" description="K Homology" evidence="8">
    <location>
        <begin position="335"/>
        <end position="390"/>
    </location>
</feature>
<evidence type="ECO:0000256" key="7">
    <source>
        <dbReference type="HAMAP-Rule" id="MF_00945"/>
    </source>
</evidence>
<dbReference type="HAMAP" id="MF_00945_B">
    <property type="entry name" value="NusA_B"/>
    <property type="match status" value="1"/>
</dbReference>
<dbReference type="GO" id="GO:0003723">
    <property type="term" value="F:RNA binding"/>
    <property type="evidence" value="ECO:0007669"/>
    <property type="project" value="UniProtKB-UniRule"/>
</dbReference>
<dbReference type="Gene3D" id="3.30.1480.10">
    <property type="entry name" value="NusA, N-terminal domain"/>
    <property type="match status" value="1"/>
</dbReference>
<comment type="similarity">
    <text evidence="7">Belongs to the NusA family.</text>
</comment>
<evidence type="ECO:0000256" key="6">
    <source>
        <dbReference type="ARBA" id="ARBA00023163"/>
    </source>
</evidence>
<name>A0A6J4UJR3_9CYAN</name>
<dbReference type="InterPro" id="IPR025249">
    <property type="entry name" value="TF_NusA_KH_1st"/>
</dbReference>
<dbReference type="InterPro" id="IPR030842">
    <property type="entry name" value="TF_NusA_bacterial"/>
</dbReference>
<dbReference type="NCBIfam" id="TIGR01953">
    <property type="entry name" value="NusA"/>
    <property type="match status" value="1"/>
</dbReference>
<comment type="subcellular location">
    <subcellularLocation>
        <location evidence="7">Cytoplasm</location>
    </subcellularLocation>
</comment>